<dbReference type="GO" id="GO:0032049">
    <property type="term" value="P:cardiolipin biosynthetic process"/>
    <property type="evidence" value="ECO:0007669"/>
    <property type="project" value="InterPro"/>
</dbReference>
<organism evidence="19 20">
    <name type="scientific">Arxiozyma heterogenica</name>
    <dbReference type="NCBI Taxonomy" id="278026"/>
    <lineage>
        <taxon>Eukaryota</taxon>
        <taxon>Fungi</taxon>
        <taxon>Dikarya</taxon>
        <taxon>Ascomycota</taxon>
        <taxon>Saccharomycotina</taxon>
        <taxon>Saccharomycetes</taxon>
        <taxon>Saccharomycetales</taxon>
        <taxon>Saccharomycetaceae</taxon>
        <taxon>Arxiozyma</taxon>
    </lineage>
</organism>
<evidence type="ECO:0000313" key="20">
    <source>
        <dbReference type="Proteomes" id="UP001306508"/>
    </source>
</evidence>
<evidence type="ECO:0000256" key="16">
    <source>
        <dbReference type="ARBA" id="ARBA00023209"/>
    </source>
</evidence>
<proteinExistence type="inferred from homology"/>
<comment type="pathway">
    <text evidence="3">Phospholipid metabolism; CDP-diacylglycerol biosynthesis; CDP-diacylglycerol from sn-glycerol 3-phosphate: step 3/3.</text>
</comment>
<keyword evidence="13" id="KW-0443">Lipid metabolism</keyword>
<dbReference type="AlphaFoldDB" id="A0AAN8A8Z1"/>
<evidence type="ECO:0000256" key="3">
    <source>
        <dbReference type="ARBA" id="ARBA00005119"/>
    </source>
</evidence>
<evidence type="ECO:0000256" key="14">
    <source>
        <dbReference type="ARBA" id="ARBA00023128"/>
    </source>
</evidence>
<comment type="pathway">
    <text evidence="4">Lipid metabolism.</text>
</comment>
<protein>
    <recommendedName>
        <fullName evidence="7">Phosphatidate cytidylyltransferase, mitochondrial</fullName>
        <ecNumber evidence="6">2.7.7.41</ecNumber>
    </recommendedName>
    <alternativeName>
        <fullName evidence="18">CDP-diacylglycerol synthase</fullName>
    </alternativeName>
</protein>
<evidence type="ECO:0000256" key="11">
    <source>
        <dbReference type="ARBA" id="ARBA00022792"/>
    </source>
</evidence>
<dbReference type="EC" id="2.7.7.41" evidence="6"/>
<comment type="caution">
    <text evidence="19">The sequence shown here is derived from an EMBL/GenBank/DDBJ whole genome shotgun (WGS) entry which is preliminary data.</text>
</comment>
<keyword evidence="20" id="KW-1185">Reference proteome</keyword>
<keyword evidence="15" id="KW-0472">Membrane</keyword>
<dbReference type="PANTHER" id="PTHR13619">
    <property type="entry name" value="PHOSPHATIDATE CYTIDYLYLTRANSFERASE, MITOCHONDRIAL"/>
    <property type="match status" value="1"/>
</dbReference>
<comment type="similarity">
    <text evidence="5">Belongs to the TAM41 family.</text>
</comment>
<keyword evidence="9" id="KW-0808">Transferase</keyword>
<dbReference type="GO" id="GO:0016024">
    <property type="term" value="P:CDP-diacylglycerol biosynthetic process"/>
    <property type="evidence" value="ECO:0007669"/>
    <property type="project" value="TreeGrafter"/>
</dbReference>
<gene>
    <name evidence="19" type="ORF">RI543_002309</name>
</gene>
<dbReference type="GO" id="GO:0004605">
    <property type="term" value="F:phosphatidate cytidylyltransferase activity"/>
    <property type="evidence" value="ECO:0007669"/>
    <property type="project" value="UniProtKB-EC"/>
</dbReference>
<sequence length="392" mass="45515">MRYFDHRSALKFNNLRFIFYCKNITIRKYSSKASSNHILKQKEELLHGMNRLLKKTIDFKFSIPRKNKLMIDKDLEQFLKRSNEANNLKDFDGTYLPDTFGSNQNIPIDPAIERELNLILSHFQAPIDFAFGYGSGVFKQNGYDNLKGSNKPQIDLIFGVKDPLKFHKINIYQNPDHYSSLKWCGSSVISYFQDIGAGIYFNPFVNIAGREVKYGVVSLERIVQDLCTWDSFYLAGRLQKPVKILKDNNIIKYWNQLNLKSAATVAKYLLHNDNTVKSRLDEFEFYQRIAGLSYIGDIRYTLGGENPNKVNNIVEKNFHNFQKYYGSIYEDVIFHNRDYLPLGYSLDNCLKTLRSHIQRTSILQTLKGIATAGATKSFKYAWSKKMKAWKGK</sequence>
<accession>A0AAN8A8Z1</accession>
<evidence type="ECO:0000256" key="1">
    <source>
        <dbReference type="ARBA" id="ARBA00001946"/>
    </source>
</evidence>
<comment type="subcellular location">
    <subcellularLocation>
        <location evidence="2">Mitochondrion inner membrane</location>
        <topology evidence="2">Peripheral membrane protein</topology>
        <orientation evidence="2">Matrix side</orientation>
    </subcellularLocation>
</comment>
<keyword evidence="17" id="KW-1208">Phospholipid metabolism</keyword>
<evidence type="ECO:0000256" key="13">
    <source>
        <dbReference type="ARBA" id="ARBA00023098"/>
    </source>
</evidence>
<evidence type="ECO:0000256" key="2">
    <source>
        <dbReference type="ARBA" id="ARBA00004443"/>
    </source>
</evidence>
<evidence type="ECO:0000256" key="6">
    <source>
        <dbReference type="ARBA" id="ARBA00012487"/>
    </source>
</evidence>
<keyword evidence="14" id="KW-0496">Mitochondrion</keyword>
<dbReference type="GO" id="GO:0005743">
    <property type="term" value="C:mitochondrial inner membrane"/>
    <property type="evidence" value="ECO:0007669"/>
    <property type="project" value="UniProtKB-SubCell"/>
</dbReference>
<name>A0AAN8A8Z1_9SACH</name>
<evidence type="ECO:0000313" key="19">
    <source>
        <dbReference type="EMBL" id="KAK5780270.1"/>
    </source>
</evidence>
<dbReference type="InterPro" id="IPR015222">
    <property type="entry name" value="Tam41"/>
</dbReference>
<evidence type="ECO:0000256" key="12">
    <source>
        <dbReference type="ARBA" id="ARBA00022842"/>
    </source>
</evidence>
<evidence type="ECO:0000256" key="5">
    <source>
        <dbReference type="ARBA" id="ARBA00005458"/>
    </source>
</evidence>
<evidence type="ECO:0000256" key="7">
    <source>
        <dbReference type="ARBA" id="ARBA00018337"/>
    </source>
</evidence>
<evidence type="ECO:0000256" key="9">
    <source>
        <dbReference type="ARBA" id="ARBA00022679"/>
    </source>
</evidence>
<dbReference type="Proteomes" id="UP001306508">
    <property type="component" value="Unassembled WGS sequence"/>
</dbReference>
<reference evidence="20" key="1">
    <citation type="submission" date="2023-07" db="EMBL/GenBank/DDBJ databases">
        <title>A draft genome of Kazachstania heterogenica Y-27499.</title>
        <authorList>
            <person name="Donic C."/>
            <person name="Kralova J.S."/>
            <person name="Fidel L."/>
            <person name="Ben-Dor S."/>
            <person name="Jung S."/>
        </authorList>
    </citation>
    <scope>NUCLEOTIDE SEQUENCE [LARGE SCALE GENOMIC DNA]</scope>
    <source>
        <strain evidence="20">Y27499</strain>
    </source>
</reference>
<evidence type="ECO:0000256" key="4">
    <source>
        <dbReference type="ARBA" id="ARBA00005189"/>
    </source>
</evidence>
<evidence type="ECO:0000256" key="18">
    <source>
        <dbReference type="ARBA" id="ARBA00029893"/>
    </source>
</evidence>
<evidence type="ECO:0000256" key="8">
    <source>
        <dbReference type="ARBA" id="ARBA00022516"/>
    </source>
</evidence>
<dbReference type="EMBL" id="JAWIZZ010000043">
    <property type="protein sequence ID" value="KAK5780270.1"/>
    <property type="molecule type" value="Genomic_DNA"/>
</dbReference>
<keyword evidence="12" id="KW-0460">Magnesium</keyword>
<comment type="cofactor">
    <cofactor evidence="1">
        <name>Mg(2+)</name>
        <dbReference type="ChEBI" id="CHEBI:18420"/>
    </cofactor>
</comment>
<dbReference type="Pfam" id="PF09139">
    <property type="entry name" value="Tam41_Mmp37"/>
    <property type="match status" value="2"/>
</dbReference>
<evidence type="ECO:0000256" key="17">
    <source>
        <dbReference type="ARBA" id="ARBA00023264"/>
    </source>
</evidence>
<keyword evidence="11" id="KW-0999">Mitochondrion inner membrane</keyword>
<keyword evidence="8" id="KW-0444">Lipid biosynthesis</keyword>
<keyword evidence="10" id="KW-0548">Nucleotidyltransferase</keyword>
<keyword evidence="16" id="KW-0594">Phospholipid biosynthesis</keyword>
<evidence type="ECO:0000256" key="15">
    <source>
        <dbReference type="ARBA" id="ARBA00023136"/>
    </source>
</evidence>
<dbReference type="PANTHER" id="PTHR13619:SF0">
    <property type="entry name" value="PHOSPHATIDATE CYTIDYLYLTRANSFERASE, MITOCHONDRIAL"/>
    <property type="match status" value="1"/>
</dbReference>
<evidence type="ECO:0000256" key="10">
    <source>
        <dbReference type="ARBA" id="ARBA00022695"/>
    </source>
</evidence>